<evidence type="ECO:0000313" key="2">
    <source>
        <dbReference type="EMBL" id="GMI21619.1"/>
    </source>
</evidence>
<sequence length="135" mass="14799">MALKYLVDTWDAADYENHLRRINEANEAALYQHPNNEARRMTVQPQLYQQIHQQERGRIELPPLPAGRGGAERSAPVDRGYRPDASAEQQAPTVADIRAMAASMQGPPSPAAAAVPGPASVPAAQSTTPRHNYHR</sequence>
<name>A0ABQ6M8F7_9STRA</name>
<evidence type="ECO:0000313" key="3">
    <source>
        <dbReference type="Proteomes" id="UP001165060"/>
    </source>
</evidence>
<keyword evidence="3" id="KW-1185">Reference proteome</keyword>
<organism evidence="2 3">
    <name type="scientific">Tetraparma gracilis</name>
    <dbReference type="NCBI Taxonomy" id="2962635"/>
    <lineage>
        <taxon>Eukaryota</taxon>
        <taxon>Sar</taxon>
        <taxon>Stramenopiles</taxon>
        <taxon>Ochrophyta</taxon>
        <taxon>Bolidophyceae</taxon>
        <taxon>Parmales</taxon>
        <taxon>Triparmaceae</taxon>
        <taxon>Tetraparma</taxon>
    </lineage>
</organism>
<evidence type="ECO:0000256" key="1">
    <source>
        <dbReference type="SAM" id="MobiDB-lite"/>
    </source>
</evidence>
<feature type="region of interest" description="Disordered" evidence="1">
    <location>
        <begin position="58"/>
        <end position="135"/>
    </location>
</feature>
<comment type="caution">
    <text evidence="2">The sequence shown here is derived from an EMBL/GenBank/DDBJ whole genome shotgun (WGS) entry which is preliminary data.</text>
</comment>
<protein>
    <submittedName>
        <fullName evidence="2">Uncharacterized protein</fullName>
    </submittedName>
</protein>
<dbReference type="EMBL" id="BRYB01000055">
    <property type="protein sequence ID" value="GMI21619.1"/>
    <property type="molecule type" value="Genomic_DNA"/>
</dbReference>
<reference evidence="2 3" key="1">
    <citation type="journal article" date="2023" name="Commun. Biol.">
        <title>Genome analysis of Parmales, the sister group of diatoms, reveals the evolutionary specialization of diatoms from phago-mixotrophs to photoautotrophs.</title>
        <authorList>
            <person name="Ban H."/>
            <person name="Sato S."/>
            <person name="Yoshikawa S."/>
            <person name="Yamada K."/>
            <person name="Nakamura Y."/>
            <person name="Ichinomiya M."/>
            <person name="Sato N."/>
            <person name="Blanc-Mathieu R."/>
            <person name="Endo H."/>
            <person name="Kuwata A."/>
            <person name="Ogata H."/>
        </authorList>
    </citation>
    <scope>NUCLEOTIDE SEQUENCE [LARGE SCALE GENOMIC DNA]</scope>
</reference>
<proteinExistence type="predicted"/>
<gene>
    <name evidence="2" type="ORF">TeGR_g8073</name>
</gene>
<feature type="compositionally biased region" description="Polar residues" evidence="1">
    <location>
        <begin position="125"/>
        <end position="135"/>
    </location>
</feature>
<accession>A0ABQ6M8F7</accession>
<feature type="compositionally biased region" description="Low complexity" evidence="1">
    <location>
        <begin position="111"/>
        <end position="124"/>
    </location>
</feature>
<dbReference type="Proteomes" id="UP001165060">
    <property type="component" value="Unassembled WGS sequence"/>
</dbReference>